<comment type="caution">
    <text evidence="2">The sequence shown here is derived from an EMBL/GenBank/DDBJ whole genome shotgun (WGS) entry which is preliminary data.</text>
</comment>
<proteinExistence type="predicted"/>
<gene>
    <name evidence="2" type="ORF">G3457_004796</name>
</gene>
<evidence type="ECO:0000256" key="1">
    <source>
        <dbReference type="SAM" id="Phobius"/>
    </source>
</evidence>
<reference evidence="2" key="1">
    <citation type="journal article" date="2018" name="Genome Biol.">
        <title>SKESA: strategic k-mer extension for scrupulous assemblies.</title>
        <authorList>
            <person name="Souvorov A."/>
            <person name="Agarwala R."/>
            <person name="Lipman D.J."/>
        </authorList>
    </citation>
    <scope>NUCLEOTIDE SEQUENCE</scope>
    <source>
        <strain evidence="2">Salmonella enterica</strain>
    </source>
</reference>
<accession>A0A729LJZ1</accession>
<evidence type="ECO:0000313" key="2">
    <source>
        <dbReference type="EMBL" id="HAE3316129.1"/>
    </source>
</evidence>
<organism evidence="2">
    <name type="scientific">Salmonella derby</name>
    <dbReference type="NCBI Taxonomy" id="28144"/>
    <lineage>
        <taxon>Bacteria</taxon>
        <taxon>Pseudomonadati</taxon>
        <taxon>Pseudomonadota</taxon>
        <taxon>Gammaproteobacteria</taxon>
        <taxon>Enterobacterales</taxon>
        <taxon>Enterobacteriaceae</taxon>
        <taxon>Salmonella</taxon>
    </lineage>
</organism>
<feature type="transmembrane region" description="Helical" evidence="1">
    <location>
        <begin position="35"/>
        <end position="52"/>
    </location>
</feature>
<dbReference type="EMBL" id="DAARPB010000151">
    <property type="protein sequence ID" value="HAE3316129.1"/>
    <property type="molecule type" value="Genomic_DNA"/>
</dbReference>
<protein>
    <submittedName>
        <fullName evidence="2">Uncharacterized protein</fullName>
    </submittedName>
</protein>
<feature type="non-terminal residue" evidence="2">
    <location>
        <position position="1"/>
    </location>
</feature>
<name>A0A729LJZ1_SALDE</name>
<keyword evidence="1" id="KW-1133">Transmembrane helix</keyword>
<reference evidence="2" key="2">
    <citation type="submission" date="2018-07" db="EMBL/GenBank/DDBJ databases">
        <authorList>
            <consortium name="NCBI Pathogen Detection Project"/>
        </authorList>
    </citation>
    <scope>NUCLEOTIDE SEQUENCE</scope>
    <source>
        <strain evidence="2">Salmonella enterica</strain>
    </source>
</reference>
<sequence>IGGFITSIPFVYEGLVTQHILEKINKLTDMQRLGMSSYFFALGICIALMNLHKFSTIRIAEKTIRSNLRKPTDFNSSSG</sequence>
<keyword evidence="1" id="KW-0472">Membrane</keyword>
<dbReference type="AlphaFoldDB" id="A0A729LJZ1"/>
<keyword evidence="1" id="KW-0812">Transmembrane</keyword>